<dbReference type="InterPro" id="IPR051797">
    <property type="entry name" value="TrmB-like"/>
</dbReference>
<gene>
    <name evidence="2" type="ORF">JIG36_33215</name>
</gene>
<evidence type="ECO:0000313" key="3">
    <source>
        <dbReference type="Proteomes" id="UP000632138"/>
    </source>
</evidence>
<dbReference type="Pfam" id="PF00196">
    <property type="entry name" value="GerE"/>
    <property type="match status" value="1"/>
</dbReference>
<dbReference type="SUPFAM" id="SSF46894">
    <property type="entry name" value="C-terminal effector domain of the bipartite response regulators"/>
    <property type="match status" value="1"/>
</dbReference>
<dbReference type="PANTHER" id="PTHR34293">
    <property type="entry name" value="HTH-TYPE TRANSCRIPTIONAL REGULATOR TRMBL2"/>
    <property type="match status" value="1"/>
</dbReference>
<reference evidence="2 3" key="1">
    <citation type="submission" date="2021-01" db="EMBL/GenBank/DDBJ databases">
        <title>Actinoplanes sp. nov. LDG1-06 isolated from lichen.</title>
        <authorList>
            <person name="Saeng-In P."/>
            <person name="Phongsopitanun W."/>
            <person name="Kanchanasin P."/>
            <person name="Yuki M."/>
            <person name="Kudo T."/>
            <person name="Ohkuma M."/>
            <person name="Tanasupawat S."/>
        </authorList>
    </citation>
    <scope>NUCLEOTIDE SEQUENCE [LARGE SCALE GENOMIC DNA]</scope>
    <source>
        <strain evidence="2 3">LDG1-06</strain>
    </source>
</reference>
<evidence type="ECO:0000259" key="1">
    <source>
        <dbReference type="SMART" id="SM00421"/>
    </source>
</evidence>
<dbReference type="PANTHER" id="PTHR34293:SF1">
    <property type="entry name" value="HTH-TYPE TRANSCRIPTIONAL REGULATOR TRMBL2"/>
    <property type="match status" value="1"/>
</dbReference>
<evidence type="ECO:0000313" key="2">
    <source>
        <dbReference type="EMBL" id="MBM2620383.1"/>
    </source>
</evidence>
<dbReference type="RefSeq" id="WP_203380366.1">
    <property type="nucleotide sequence ID" value="NZ_JAENHP010000014.1"/>
</dbReference>
<keyword evidence="3" id="KW-1185">Reference proteome</keyword>
<dbReference type="EMBL" id="JAENHP010000014">
    <property type="protein sequence ID" value="MBM2620383.1"/>
    <property type="molecule type" value="Genomic_DNA"/>
</dbReference>
<organism evidence="2 3">
    <name type="scientific">Paractinoplanes ovalisporus</name>
    <dbReference type="NCBI Taxonomy" id="2810368"/>
    <lineage>
        <taxon>Bacteria</taxon>
        <taxon>Bacillati</taxon>
        <taxon>Actinomycetota</taxon>
        <taxon>Actinomycetes</taxon>
        <taxon>Micromonosporales</taxon>
        <taxon>Micromonosporaceae</taxon>
        <taxon>Paractinoplanes</taxon>
    </lineage>
</organism>
<feature type="domain" description="HTH luxR-type" evidence="1">
    <location>
        <begin position="277"/>
        <end position="325"/>
    </location>
</feature>
<dbReference type="CDD" id="cd06170">
    <property type="entry name" value="LuxR_C_like"/>
    <property type="match status" value="1"/>
</dbReference>
<comment type="caution">
    <text evidence="2">The sequence shown here is derived from an EMBL/GenBank/DDBJ whole genome shotgun (WGS) entry which is preliminary data.</text>
</comment>
<dbReference type="SMART" id="SM00421">
    <property type="entry name" value="HTH_LUXR"/>
    <property type="match status" value="1"/>
</dbReference>
<accession>A0ABS2AKK8</accession>
<proteinExistence type="predicted"/>
<dbReference type="Gene3D" id="1.10.10.10">
    <property type="entry name" value="Winged helix-like DNA-binding domain superfamily/Winged helix DNA-binding domain"/>
    <property type="match status" value="1"/>
</dbReference>
<dbReference type="Proteomes" id="UP000632138">
    <property type="component" value="Unassembled WGS sequence"/>
</dbReference>
<dbReference type="InterPro" id="IPR000792">
    <property type="entry name" value="Tscrpt_reg_LuxR_C"/>
</dbReference>
<name>A0ABS2AKK8_9ACTN</name>
<protein>
    <submittedName>
        <fullName evidence="2">Helix-turn-helix transcriptional regulator</fullName>
    </submittedName>
</protein>
<dbReference type="InterPro" id="IPR036388">
    <property type="entry name" value="WH-like_DNA-bd_sf"/>
</dbReference>
<dbReference type="InterPro" id="IPR016032">
    <property type="entry name" value="Sig_transdc_resp-reg_C-effctor"/>
</dbReference>
<sequence length="346" mass="38577">MDDLAIAAYQCVLQTGRRDNEALIRAHDVSAAAAATAFSTLETLHLIERVNDTTWVAANPDLAIGSLVTPMEVQSRRLAEMAEQLRTQVRTLVPLHAAHRDPTENEFATVLDGRAVNRLIEVEADRCAEEVLALQPGGGRPVERLAQAQKRDLGLLRRGAQLRTVYQHGSRYHLPTSGYVETLTRAGADFRTVDEIPDRMLLFDRRVCFLPMRWRTDPDDVPNGDAQPETGSGAIVIRQPSLISFLVKMFHVTWDRAEPFQPHSPQPDKISDQVKNAILQLMATGAKDEVIARRLGFSVRTCRRHISEVMQSLGADSRFQAGVQAQSQMMVHPRPRADHARVSDSE</sequence>